<evidence type="ECO:0000256" key="2">
    <source>
        <dbReference type="ARBA" id="ARBA00022723"/>
    </source>
</evidence>
<dbReference type="Gene3D" id="2.40.40.20">
    <property type="match status" value="1"/>
</dbReference>
<proteinExistence type="predicted"/>
<dbReference type="Gene3D" id="3.40.50.740">
    <property type="match status" value="1"/>
</dbReference>
<reference evidence="7 8" key="1">
    <citation type="submission" date="2024-10" db="EMBL/GenBank/DDBJ databases">
        <title>The Natural Products Discovery Center: Release of the First 8490 Sequenced Strains for Exploring Actinobacteria Biosynthetic Diversity.</title>
        <authorList>
            <person name="Kalkreuter E."/>
            <person name="Kautsar S.A."/>
            <person name="Yang D."/>
            <person name="Bader C.D."/>
            <person name="Teijaro C.N."/>
            <person name="Fluegel L."/>
            <person name="Davis C.M."/>
            <person name="Simpson J.R."/>
            <person name="Lauterbach L."/>
            <person name="Steele A.D."/>
            <person name="Gui C."/>
            <person name="Meng S."/>
            <person name="Li G."/>
            <person name="Viehrig K."/>
            <person name="Ye F."/>
            <person name="Su P."/>
            <person name="Kiefer A.F."/>
            <person name="Nichols A."/>
            <person name="Cepeda A.J."/>
            <person name="Yan W."/>
            <person name="Fan B."/>
            <person name="Jiang Y."/>
            <person name="Adhikari A."/>
            <person name="Zheng C.-J."/>
            <person name="Schuster L."/>
            <person name="Cowan T.M."/>
            <person name="Smanski M.J."/>
            <person name="Chevrette M.G."/>
            <person name="De Carvalho L.P.S."/>
            <person name="Shen B."/>
        </authorList>
    </citation>
    <scope>NUCLEOTIDE SEQUENCE [LARGE SCALE GENOMIC DNA]</scope>
    <source>
        <strain evidence="7 8">NPDC017990</strain>
    </source>
</reference>
<dbReference type="PANTHER" id="PTHR43105:SF9">
    <property type="entry name" value="NADPH-FE(3+) OXIDOREDUCTASE SUBUNIT ALPHA"/>
    <property type="match status" value="1"/>
</dbReference>
<evidence type="ECO:0000256" key="5">
    <source>
        <dbReference type="ARBA" id="ARBA00023014"/>
    </source>
</evidence>
<protein>
    <submittedName>
        <fullName evidence="7">Molybdopterin-dependent oxidoreductase</fullName>
    </submittedName>
</protein>
<evidence type="ECO:0000313" key="7">
    <source>
        <dbReference type="EMBL" id="MFH8551219.1"/>
    </source>
</evidence>
<dbReference type="PANTHER" id="PTHR43105">
    <property type="entry name" value="RESPIRATORY NITRATE REDUCTASE"/>
    <property type="match status" value="1"/>
</dbReference>
<dbReference type="Gene3D" id="2.20.25.90">
    <property type="entry name" value="ADC-like domains"/>
    <property type="match status" value="1"/>
</dbReference>
<evidence type="ECO:0000256" key="4">
    <source>
        <dbReference type="ARBA" id="ARBA00023004"/>
    </source>
</evidence>
<dbReference type="Pfam" id="PF01568">
    <property type="entry name" value="Molydop_binding"/>
    <property type="match status" value="1"/>
</dbReference>
<dbReference type="EMBL" id="JBIRGQ010000010">
    <property type="protein sequence ID" value="MFH8551219.1"/>
    <property type="molecule type" value="Genomic_DNA"/>
</dbReference>
<feature type="domain" description="4Fe-4S Mo/W bis-MGD-type" evidence="6">
    <location>
        <begin position="2"/>
        <end position="58"/>
    </location>
</feature>
<dbReference type="InterPro" id="IPR006656">
    <property type="entry name" value="Mopterin_OxRdtase"/>
</dbReference>
<keyword evidence="2" id="KW-0479">Metal-binding</keyword>
<dbReference type="InterPro" id="IPR006657">
    <property type="entry name" value="MoPterin_dinucl-bd_dom"/>
</dbReference>
<evidence type="ECO:0000259" key="6">
    <source>
        <dbReference type="PROSITE" id="PS51669"/>
    </source>
</evidence>
<keyword evidence="3" id="KW-0560">Oxidoreductase</keyword>
<dbReference type="SUPFAM" id="SSF53706">
    <property type="entry name" value="Formate dehydrogenase/DMSO reductase, domains 1-3"/>
    <property type="match status" value="1"/>
</dbReference>
<dbReference type="InterPro" id="IPR050123">
    <property type="entry name" value="Prok_molybdopt-oxidoreductase"/>
</dbReference>
<keyword evidence="5" id="KW-0411">Iron-sulfur</keyword>
<dbReference type="InterPro" id="IPR009010">
    <property type="entry name" value="Asp_de-COase-like_dom_sf"/>
</dbReference>
<dbReference type="Proteomes" id="UP001610818">
    <property type="component" value="Unassembled WGS sequence"/>
</dbReference>
<dbReference type="InterPro" id="IPR006963">
    <property type="entry name" value="Mopterin_OxRdtase_4Fe-4S_dom"/>
</dbReference>
<sequence>MPSTALRICPLCEATCGLTLTIEGSRVTGARGDRDDVFSQGFICPKGASFAEADSDPDRLKGPLVRKDGVLREATWDEAFDAVAAGLRPLIERYGAQAVGVVLGNPNVHTMAGGLYPPVLLGSLGTRNVFTASTVDQMPKHVSSGLLFGDAFAIPVPDLDRTDHLLLLGANPLDSNGSLCTAPDFPGKLKALRARGGTLTVVDPRRTRTAKLADRHLAIRPGTDALLLAAMTHVLFEEKLTDLGALEEQVEGVEDVREAVRHFTPDAVAAACDVPADTIRALARDLAAAPTAAVYARVGASTVAYGTLTNWLVDVLNVLTGNLDRPGGALFPLSATDREPRPAGPGKGFALGRWHSRVSRHPEAKGELPIAALAEEIDTPGDEAIRAIVAVAANPVLSAPDGDRLDKALASLDFMVSVDPYLNETSCHAHVILPPPPPSQSAHFDFAFNGFAVRNQVRYTRAALPLADGRMPETEILARLVLAASGMHGADPAAVDTMVIDRTLGKAVTDPHSAVHGRDPKELSALLTGESGPERRLDLMLRLGPYGDGFGGRGDGAEGLTLDRLLAHPHGIDLGPLESRLPQVLKTRSGRVELLPGPIADDLPRLTDALRATPDELVLVGRRHLRSNNSWMHNVRTLTGGSNRCTLHVHPEDAARAGLENGGHARVQAAGGSLTVPVEVTDAVRPGVVSLPHGWGHDRPGTRLAVAAENPGANVNQLLDGTLLDPLSGTAVLNGFPVSLTALTALTALAPAATR</sequence>
<evidence type="ECO:0000256" key="3">
    <source>
        <dbReference type="ARBA" id="ARBA00023002"/>
    </source>
</evidence>
<evidence type="ECO:0000313" key="8">
    <source>
        <dbReference type="Proteomes" id="UP001610818"/>
    </source>
</evidence>
<dbReference type="RefSeq" id="WP_397718024.1">
    <property type="nucleotide sequence ID" value="NZ_JBIRGN010000010.1"/>
</dbReference>
<gene>
    <name evidence="7" type="ORF">ACH4F9_40150</name>
</gene>
<dbReference type="SUPFAM" id="SSF50692">
    <property type="entry name" value="ADC-like"/>
    <property type="match status" value="1"/>
</dbReference>
<dbReference type="SMART" id="SM00926">
    <property type="entry name" value="Molybdop_Fe4S4"/>
    <property type="match status" value="1"/>
</dbReference>
<name>A0ABW7R1T5_9ACTN</name>
<keyword evidence="8" id="KW-1185">Reference proteome</keyword>
<keyword evidence="1" id="KW-0004">4Fe-4S</keyword>
<evidence type="ECO:0000256" key="1">
    <source>
        <dbReference type="ARBA" id="ARBA00022485"/>
    </source>
</evidence>
<dbReference type="PROSITE" id="PS51669">
    <property type="entry name" value="4FE4S_MOW_BIS_MGD"/>
    <property type="match status" value="1"/>
</dbReference>
<dbReference type="Pfam" id="PF04879">
    <property type="entry name" value="Molybdop_Fe4S4"/>
    <property type="match status" value="1"/>
</dbReference>
<dbReference type="Gene3D" id="3.40.228.10">
    <property type="entry name" value="Dimethylsulfoxide Reductase, domain 2"/>
    <property type="match status" value="1"/>
</dbReference>
<organism evidence="7 8">
    <name type="scientific">Streptomyces longisporoflavus</name>
    <dbReference type="NCBI Taxonomy" id="28044"/>
    <lineage>
        <taxon>Bacteria</taxon>
        <taxon>Bacillati</taxon>
        <taxon>Actinomycetota</taxon>
        <taxon>Actinomycetes</taxon>
        <taxon>Kitasatosporales</taxon>
        <taxon>Streptomycetaceae</taxon>
        <taxon>Streptomyces</taxon>
    </lineage>
</organism>
<keyword evidence="4" id="KW-0408">Iron</keyword>
<dbReference type="Pfam" id="PF00384">
    <property type="entry name" value="Molybdopterin"/>
    <property type="match status" value="1"/>
</dbReference>
<accession>A0ABW7R1T5</accession>
<comment type="caution">
    <text evidence="7">The sequence shown here is derived from an EMBL/GenBank/DDBJ whole genome shotgun (WGS) entry which is preliminary data.</text>
</comment>